<dbReference type="InterPro" id="IPR036551">
    <property type="entry name" value="Flavin_trans-like"/>
</dbReference>
<gene>
    <name evidence="1" type="ORF">HWA77_08735</name>
</gene>
<evidence type="ECO:0000313" key="1">
    <source>
        <dbReference type="EMBL" id="NVP00291.1"/>
    </source>
</evidence>
<dbReference type="AlphaFoldDB" id="A0A850QZC5"/>
<reference evidence="1 2" key="1">
    <citation type="submission" date="2020-06" db="EMBL/GenBank/DDBJ databases">
        <title>Photobacterium damselae subsp. damselae comparative genomics.</title>
        <authorList>
            <person name="Osorio C.R."/>
        </authorList>
    </citation>
    <scope>NUCLEOTIDE SEQUENCE [LARGE SCALE GENOMIC DNA]</scope>
    <source>
        <strain evidence="1 2">TW250/03</strain>
    </source>
</reference>
<dbReference type="SUPFAM" id="SSF52507">
    <property type="entry name" value="Homo-oligomeric flavin-containing Cys decarboxylases, HFCD"/>
    <property type="match status" value="1"/>
</dbReference>
<evidence type="ECO:0000313" key="2">
    <source>
        <dbReference type="Proteomes" id="UP000533429"/>
    </source>
</evidence>
<organism evidence="1 2">
    <name type="scientific">Photobacterium damselae subsp. damselae</name>
    <name type="common">Listonella damsela</name>
    <dbReference type="NCBI Taxonomy" id="85581"/>
    <lineage>
        <taxon>Bacteria</taxon>
        <taxon>Pseudomonadati</taxon>
        <taxon>Pseudomonadota</taxon>
        <taxon>Gammaproteobacteria</taxon>
        <taxon>Vibrionales</taxon>
        <taxon>Vibrionaceae</taxon>
        <taxon>Photobacterium</taxon>
    </lineage>
</organism>
<protein>
    <submittedName>
        <fullName evidence="1">Aromatic acid decarboxylase</fullName>
    </submittedName>
</protein>
<dbReference type="Gene3D" id="3.40.50.1950">
    <property type="entry name" value="Flavin prenyltransferase-like"/>
    <property type="match status" value="1"/>
</dbReference>
<comment type="caution">
    <text evidence="1">The sequence shown here is derived from an EMBL/GenBank/DDBJ whole genome shotgun (WGS) entry which is preliminary data.</text>
</comment>
<dbReference type="Proteomes" id="UP000533429">
    <property type="component" value="Unassembled WGS sequence"/>
</dbReference>
<feature type="non-terminal residue" evidence="1">
    <location>
        <position position="1"/>
    </location>
</feature>
<name>A0A850QZC5_PHODD</name>
<proteinExistence type="predicted"/>
<sequence length="41" mass="4958">GFYHQPQSIEDLIDFMVARILDHLQIEQKLVPRWGYDNRQS</sequence>
<accession>A0A850QZC5</accession>
<dbReference type="EMBL" id="JABXOR010000548">
    <property type="protein sequence ID" value="NVP00291.1"/>
    <property type="molecule type" value="Genomic_DNA"/>
</dbReference>
<dbReference type="GO" id="GO:0003824">
    <property type="term" value="F:catalytic activity"/>
    <property type="evidence" value="ECO:0007669"/>
    <property type="project" value="InterPro"/>
</dbReference>